<gene>
    <name evidence="1" type="ORF">ANI01nite_17500</name>
</gene>
<accession>A0ABQ0RL66</accession>
<reference evidence="1 2" key="1">
    <citation type="submission" date="2019-06" db="EMBL/GenBank/DDBJ databases">
        <title>Whole genome shotgun sequence of Glutamicibacter nicotianae NBRC 14234.</title>
        <authorList>
            <person name="Hosoyama A."/>
            <person name="Uohara A."/>
            <person name="Ohji S."/>
            <person name="Ichikawa N."/>
        </authorList>
    </citation>
    <scope>NUCLEOTIDE SEQUENCE [LARGE SCALE GENOMIC DNA]</scope>
    <source>
        <strain evidence="1 2">NBRC 14234</strain>
    </source>
</reference>
<evidence type="ECO:0000313" key="2">
    <source>
        <dbReference type="Proteomes" id="UP000316242"/>
    </source>
</evidence>
<evidence type="ECO:0000313" key="1">
    <source>
        <dbReference type="EMBL" id="GEC12547.1"/>
    </source>
</evidence>
<dbReference type="EMBL" id="BJNE01000006">
    <property type="protein sequence ID" value="GEC12547.1"/>
    <property type="molecule type" value="Genomic_DNA"/>
</dbReference>
<comment type="caution">
    <text evidence="1">The sequence shown here is derived from an EMBL/GenBank/DDBJ whole genome shotgun (WGS) entry which is preliminary data.</text>
</comment>
<name>A0ABQ0RL66_GLUNI</name>
<evidence type="ECO:0008006" key="3">
    <source>
        <dbReference type="Google" id="ProtNLM"/>
    </source>
</evidence>
<sequence length="208" mass="22565">MSGCSSPEAEVGASPVAQVRLDGAQLENLLEEFAQEEKNSEVISDKQLRENIPQAQEWIENVKVNPSKCGVTFAEPVADQLRNATMGAIEFEDSYLTVAIYKDSEFLQAQWDAKTAANADCARYTVKRGDETRAYHLAKQPIDSSAGLSDGYVITSSDGSSTQQQLIIRTASSNVLLGLQRSTSAGNTANEVEEASEILQKLMGQLTQ</sequence>
<protein>
    <recommendedName>
        <fullName evidence="3">PknH-like extracellular domain-containing protein</fullName>
    </recommendedName>
</protein>
<proteinExistence type="predicted"/>
<dbReference type="Proteomes" id="UP000316242">
    <property type="component" value="Unassembled WGS sequence"/>
</dbReference>
<keyword evidence="2" id="KW-1185">Reference proteome</keyword>
<organism evidence="1 2">
    <name type="scientific">Glutamicibacter nicotianae</name>
    <name type="common">Arthrobacter nicotianae</name>
    <dbReference type="NCBI Taxonomy" id="37929"/>
    <lineage>
        <taxon>Bacteria</taxon>
        <taxon>Bacillati</taxon>
        <taxon>Actinomycetota</taxon>
        <taxon>Actinomycetes</taxon>
        <taxon>Micrococcales</taxon>
        <taxon>Micrococcaceae</taxon>
        <taxon>Glutamicibacter</taxon>
    </lineage>
</organism>